<accession>A0A1P9X1C1</accession>
<organism evidence="1 2">
    <name type="scientific">Spirosoma montaniterrae</name>
    <dbReference type="NCBI Taxonomy" id="1178516"/>
    <lineage>
        <taxon>Bacteria</taxon>
        <taxon>Pseudomonadati</taxon>
        <taxon>Bacteroidota</taxon>
        <taxon>Cytophagia</taxon>
        <taxon>Cytophagales</taxon>
        <taxon>Cytophagaceae</taxon>
        <taxon>Spirosoma</taxon>
    </lineage>
</organism>
<sequence length="70" mass="7776">MNQIKIPATQPRTPNSVPTANPMRVYYSDDVAAAGGLEQLLREIGSDQPKKLPELSFTEEEWESMLSQGL</sequence>
<dbReference type="Proteomes" id="UP000187941">
    <property type="component" value="Chromosome"/>
</dbReference>
<proteinExistence type="predicted"/>
<dbReference type="AlphaFoldDB" id="A0A1P9X1C1"/>
<evidence type="ECO:0000313" key="2">
    <source>
        <dbReference type="Proteomes" id="UP000187941"/>
    </source>
</evidence>
<keyword evidence="2" id="KW-1185">Reference proteome</keyword>
<name>A0A1P9X1C1_9BACT</name>
<gene>
    <name evidence="1" type="ORF">AWR27_20100</name>
</gene>
<evidence type="ECO:0000313" key="1">
    <source>
        <dbReference type="EMBL" id="AQG81417.1"/>
    </source>
</evidence>
<reference evidence="1 2" key="1">
    <citation type="submission" date="2016-01" db="EMBL/GenBank/DDBJ databases">
        <authorList>
            <person name="Oliw E.H."/>
        </authorList>
    </citation>
    <scope>NUCLEOTIDE SEQUENCE [LARGE SCALE GENOMIC DNA]</scope>
    <source>
        <strain evidence="1 2">DY10</strain>
    </source>
</reference>
<dbReference type="EMBL" id="CP014263">
    <property type="protein sequence ID" value="AQG81417.1"/>
    <property type="molecule type" value="Genomic_DNA"/>
</dbReference>
<dbReference type="KEGG" id="smon:AWR27_20100"/>
<protein>
    <submittedName>
        <fullName evidence="1">Uncharacterized protein</fullName>
    </submittedName>
</protein>
<dbReference type="STRING" id="1178516.AWR27_20100"/>